<dbReference type="RefSeq" id="WP_048920989.1">
    <property type="nucleotide sequence ID" value="NZ_CP010777.1"/>
</dbReference>
<dbReference type="Proteomes" id="UP000036458">
    <property type="component" value="Chromosome"/>
</dbReference>
<keyword evidence="2" id="KW-1185">Reference proteome</keyword>
<accession>A0A0H4VL30</accession>
<dbReference type="STRING" id="1379910.TH63_11030"/>
<protein>
    <submittedName>
        <fullName evidence="1">Uncharacterized protein</fullName>
    </submittedName>
</protein>
<dbReference type="EMBL" id="CP010777">
    <property type="protein sequence ID" value="AKQ46053.1"/>
    <property type="molecule type" value="Genomic_DNA"/>
</dbReference>
<gene>
    <name evidence="1" type="ORF">TH63_11030</name>
</gene>
<dbReference type="PATRIC" id="fig|1379910.4.peg.2397"/>
<dbReference type="OrthoDB" id="896397at2"/>
<evidence type="ECO:0000313" key="2">
    <source>
        <dbReference type="Proteomes" id="UP000036458"/>
    </source>
</evidence>
<name>A0A0H4VL30_9BACT</name>
<sequence>MEERIQFLRKKADRKRKLPEFLNELAKISNRCFDETEVLSVEQTEILKSEISKRNFYQSVLVIAKPTGESNYIKQILTALKPCLLEMSAYFSTNRYLDSFYLLTDASFVIDTFEKIIDFDGDTLFVYDITLKNGFLIDLNEESWAIGERIEKLLTYELRVWGTEWIMKVSTQLS</sequence>
<proteinExistence type="predicted"/>
<dbReference type="AlphaFoldDB" id="A0A0H4VL30"/>
<organism evidence="1 2">
    <name type="scientific">Rufibacter radiotolerans</name>
    <dbReference type="NCBI Taxonomy" id="1379910"/>
    <lineage>
        <taxon>Bacteria</taxon>
        <taxon>Pseudomonadati</taxon>
        <taxon>Bacteroidota</taxon>
        <taxon>Cytophagia</taxon>
        <taxon>Cytophagales</taxon>
        <taxon>Hymenobacteraceae</taxon>
        <taxon>Rufibacter</taxon>
    </lineage>
</organism>
<evidence type="ECO:0000313" key="1">
    <source>
        <dbReference type="EMBL" id="AKQ46053.1"/>
    </source>
</evidence>
<dbReference type="KEGG" id="ruf:TH63_11030"/>
<reference evidence="1 2" key="1">
    <citation type="submission" date="2015-01" db="EMBL/GenBank/DDBJ databases">
        <title>Rufibacter sp./DG31D/ whole genome sequencing.</title>
        <authorList>
            <person name="Kim M.K."/>
            <person name="Srinivasan S."/>
            <person name="Lee J.-J."/>
        </authorList>
    </citation>
    <scope>NUCLEOTIDE SEQUENCE [LARGE SCALE GENOMIC DNA]</scope>
    <source>
        <strain evidence="1 2">DG31D</strain>
    </source>
</reference>